<keyword evidence="3" id="KW-1185">Reference proteome</keyword>
<dbReference type="EMBL" id="JBHSNZ010000012">
    <property type="protein sequence ID" value="MFC5809645.1"/>
    <property type="molecule type" value="Genomic_DNA"/>
</dbReference>
<accession>A0ABW1B904</accession>
<organism evidence="2 3">
    <name type="scientific">Streptomyces heilongjiangensis</name>
    <dbReference type="NCBI Taxonomy" id="945052"/>
    <lineage>
        <taxon>Bacteria</taxon>
        <taxon>Bacillati</taxon>
        <taxon>Actinomycetota</taxon>
        <taxon>Actinomycetes</taxon>
        <taxon>Kitasatosporales</taxon>
        <taxon>Streptomycetaceae</taxon>
        <taxon>Streptomyces</taxon>
    </lineage>
</organism>
<sequence>MPKDPAPTTSLAKHTDADAYDAHEDHPYDDRGDDRSDDHGHDGHDDADEYEESGPEPVVEHTVDDDRFGALTVRLDSERGEVTVTGERVPRVELWRAEGTEGEDHIPVGTRDGARLTLTVDGEKAEIDPAKGRLTRRSYRVDVRYAERSWRLVPDSIPGSRLVRAGAYLGDFTSGGDGRVLVEWREDAEPEALDAALGYALAAAFGTGAQPLWMSAIEMVGDLLPG</sequence>
<dbReference type="RefSeq" id="WP_380967095.1">
    <property type="nucleotide sequence ID" value="NZ_JAQOSL010000058.1"/>
</dbReference>
<feature type="region of interest" description="Disordered" evidence="1">
    <location>
        <begin position="1"/>
        <end position="65"/>
    </location>
</feature>
<dbReference type="Proteomes" id="UP001596112">
    <property type="component" value="Unassembled WGS sequence"/>
</dbReference>
<evidence type="ECO:0000313" key="3">
    <source>
        <dbReference type="Proteomes" id="UP001596112"/>
    </source>
</evidence>
<reference evidence="3" key="1">
    <citation type="journal article" date="2019" name="Int. J. Syst. Evol. Microbiol.">
        <title>The Global Catalogue of Microorganisms (GCM) 10K type strain sequencing project: providing services to taxonomists for standard genome sequencing and annotation.</title>
        <authorList>
            <consortium name="The Broad Institute Genomics Platform"/>
            <consortium name="The Broad Institute Genome Sequencing Center for Infectious Disease"/>
            <person name="Wu L."/>
            <person name="Ma J."/>
        </authorList>
    </citation>
    <scope>NUCLEOTIDE SEQUENCE [LARGE SCALE GENOMIC DNA]</scope>
    <source>
        <strain evidence="3">JCM 9918</strain>
    </source>
</reference>
<protein>
    <submittedName>
        <fullName evidence="2">Uncharacterized protein</fullName>
    </submittedName>
</protein>
<proteinExistence type="predicted"/>
<gene>
    <name evidence="2" type="ORF">ACFQGO_19365</name>
</gene>
<feature type="compositionally biased region" description="Acidic residues" evidence="1">
    <location>
        <begin position="45"/>
        <end position="54"/>
    </location>
</feature>
<name>A0ABW1B904_9ACTN</name>
<feature type="compositionally biased region" description="Basic and acidic residues" evidence="1">
    <location>
        <begin position="13"/>
        <end position="44"/>
    </location>
</feature>
<evidence type="ECO:0000256" key="1">
    <source>
        <dbReference type="SAM" id="MobiDB-lite"/>
    </source>
</evidence>
<comment type="caution">
    <text evidence="2">The sequence shown here is derived from an EMBL/GenBank/DDBJ whole genome shotgun (WGS) entry which is preliminary data.</text>
</comment>
<evidence type="ECO:0000313" key="2">
    <source>
        <dbReference type="EMBL" id="MFC5809645.1"/>
    </source>
</evidence>